<dbReference type="GO" id="GO:0015562">
    <property type="term" value="F:efflux transmembrane transporter activity"/>
    <property type="evidence" value="ECO:0007669"/>
    <property type="project" value="InterPro"/>
</dbReference>
<dbReference type="InterPro" id="IPR010131">
    <property type="entry name" value="MdtP/NodT-like"/>
</dbReference>
<dbReference type="NCBIfam" id="TIGR01845">
    <property type="entry name" value="outer_NodT"/>
    <property type="match status" value="1"/>
</dbReference>
<dbReference type="InterPro" id="IPR003423">
    <property type="entry name" value="OMP_efflux"/>
</dbReference>
<evidence type="ECO:0000313" key="3">
    <source>
        <dbReference type="EMBL" id="NYD92256.1"/>
    </source>
</evidence>
<sequence>MSRALVLLLACATAACAAGPHDLDAHAPLPPAATPARIAPAAGSAQTFTAAPMRADWWTAFASPQLDALVAEALAHNNDIASTDAALRQARELAGAAAGAALPQVDAGYQAERARVSNALSPPVADQDQQLYTLHTAQVTVSYGLDLFGGTRGRVRSARAAAEVQRQRRDAARTTVVANLVQAVIQRAALADQIAAAQTAVTVNRDILDSLLRRQRLGAIGAADVATQQTALATAEGALPPLIRQEAHQRVVIAALLGRAAGEALPPLPALAALTLPAELPAVLPSDLVARRPDVLAARAQLEGAGADVRTAIAARLPSITLRANAGGSAQRFGDMFKDGNPFWTLLGGITQPLFHAGALRHQQHAAEAALDGAKAAYRSAVLQAFGDVSDALTGLATDASALDAATRAADASGRALTYVRRQLALGDVGTLALLNATAADAQARAQLVQARAARLSDSVALFQASGGPVSEAR</sequence>
<feature type="chain" id="PRO_5031609004" evidence="2">
    <location>
        <begin position="18"/>
        <end position="474"/>
    </location>
</feature>
<dbReference type="AlphaFoldDB" id="A0A7Y9K3M5"/>
<dbReference type="SUPFAM" id="SSF56954">
    <property type="entry name" value="Outer membrane efflux proteins (OEP)"/>
    <property type="match status" value="1"/>
</dbReference>
<dbReference type="PROSITE" id="PS51257">
    <property type="entry name" value="PROKAR_LIPOPROTEIN"/>
    <property type="match status" value="1"/>
</dbReference>
<evidence type="ECO:0000256" key="1">
    <source>
        <dbReference type="ARBA" id="ARBA00007613"/>
    </source>
</evidence>
<proteinExistence type="inferred from homology"/>
<gene>
    <name evidence="3" type="ORF">HD841_004078</name>
</gene>
<dbReference type="PANTHER" id="PTHR30203">
    <property type="entry name" value="OUTER MEMBRANE CATION EFFLUX PROTEIN"/>
    <property type="match status" value="1"/>
</dbReference>
<dbReference type="GO" id="GO:0005886">
    <property type="term" value="C:plasma membrane"/>
    <property type="evidence" value="ECO:0007669"/>
    <property type="project" value="UniProtKB-SubCell"/>
</dbReference>
<comment type="caution">
    <text evidence="3">The sequence shown here is derived from an EMBL/GenBank/DDBJ whole genome shotgun (WGS) entry which is preliminary data.</text>
</comment>
<comment type="subcellular location">
    <subcellularLocation>
        <location evidence="2">Cell membrane</location>
        <topology evidence="2">Lipid-anchor</topology>
    </subcellularLocation>
</comment>
<evidence type="ECO:0000313" key="4">
    <source>
        <dbReference type="Proteomes" id="UP000517753"/>
    </source>
</evidence>
<accession>A0A7Y9K3M5</accession>
<feature type="signal peptide" evidence="2">
    <location>
        <begin position="1"/>
        <end position="17"/>
    </location>
</feature>
<dbReference type="Gene3D" id="2.20.200.10">
    <property type="entry name" value="Outer membrane efflux proteins (OEP)"/>
    <property type="match status" value="1"/>
</dbReference>
<dbReference type="Proteomes" id="UP000517753">
    <property type="component" value="Unassembled WGS sequence"/>
</dbReference>
<organism evidence="3 4">
    <name type="scientific">Sphingomonas melonis</name>
    <dbReference type="NCBI Taxonomy" id="152682"/>
    <lineage>
        <taxon>Bacteria</taxon>
        <taxon>Pseudomonadati</taxon>
        <taxon>Pseudomonadota</taxon>
        <taxon>Alphaproteobacteria</taxon>
        <taxon>Sphingomonadales</taxon>
        <taxon>Sphingomonadaceae</taxon>
        <taxon>Sphingomonas</taxon>
    </lineage>
</organism>
<comment type="similarity">
    <text evidence="1 2">Belongs to the outer membrane factor (OMF) (TC 1.B.17) family.</text>
</comment>
<dbReference type="Gene3D" id="1.20.1600.10">
    <property type="entry name" value="Outer membrane efflux proteins (OEP)"/>
    <property type="match status" value="1"/>
</dbReference>
<evidence type="ECO:0000256" key="2">
    <source>
        <dbReference type="RuleBase" id="RU362097"/>
    </source>
</evidence>
<keyword evidence="2" id="KW-0564">Palmitate</keyword>
<keyword evidence="2" id="KW-0732">Signal</keyword>
<dbReference type="PANTHER" id="PTHR30203:SF33">
    <property type="entry name" value="BLR4455 PROTEIN"/>
    <property type="match status" value="1"/>
</dbReference>
<protein>
    <submittedName>
        <fullName evidence="3">NodT family efflux transporter outer membrane factor (OMF) lipoprotein</fullName>
    </submittedName>
</protein>
<keyword evidence="2" id="KW-0472">Membrane</keyword>
<keyword evidence="4" id="KW-1185">Reference proteome</keyword>
<reference evidence="3 4" key="1">
    <citation type="submission" date="2020-08" db="EMBL/GenBank/DDBJ databases">
        <title>The Agave Microbiome: Exploring the role of microbial communities in plant adaptations to desert environments.</title>
        <authorList>
            <person name="Partida-Martinez L.P."/>
        </authorList>
    </citation>
    <scope>NUCLEOTIDE SEQUENCE [LARGE SCALE GENOMIC DNA]</scope>
    <source>
        <strain evidence="3 4">AS2.3</strain>
    </source>
</reference>
<keyword evidence="2 3" id="KW-0449">Lipoprotein</keyword>
<dbReference type="RefSeq" id="WP_179510638.1">
    <property type="nucleotide sequence ID" value="NZ_JACCBY010000010.1"/>
</dbReference>
<keyword evidence="2" id="KW-1134">Transmembrane beta strand</keyword>
<dbReference type="EMBL" id="JACCBY010000010">
    <property type="protein sequence ID" value="NYD92256.1"/>
    <property type="molecule type" value="Genomic_DNA"/>
</dbReference>
<keyword evidence="2" id="KW-0812">Transmembrane</keyword>
<name>A0A7Y9K3M5_9SPHN</name>
<dbReference type="Pfam" id="PF02321">
    <property type="entry name" value="OEP"/>
    <property type="match status" value="2"/>
</dbReference>